<dbReference type="VEuPathDB" id="CryptoDB:GNI_081140"/>
<gene>
    <name evidence="1" type="ORF">GNI_081140</name>
</gene>
<dbReference type="GeneID" id="22912938"/>
<organism evidence="1 2">
    <name type="scientific">Gregarina niphandrodes</name>
    <name type="common">Septate eugregarine</name>
    <dbReference type="NCBI Taxonomy" id="110365"/>
    <lineage>
        <taxon>Eukaryota</taxon>
        <taxon>Sar</taxon>
        <taxon>Alveolata</taxon>
        <taxon>Apicomplexa</taxon>
        <taxon>Conoidasida</taxon>
        <taxon>Gregarinasina</taxon>
        <taxon>Eugregarinorida</taxon>
        <taxon>Gregarinidae</taxon>
        <taxon>Gregarina</taxon>
    </lineage>
</organism>
<reference evidence="1" key="1">
    <citation type="submission" date="2013-12" db="EMBL/GenBank/DDBJ databases">
        <authorList>
            <person name="Omoto C.K."/>
            <person name="Sibley D."/>
            <person name="Venepally P."/>
            <person name="Hadjithomas M."/>
            <person name="Karamycheva S."/>
            <person name="Brunk B."/>
            <person name="Roos D."/>
            <person name="Caler E."/>
            <person name="Lorenzi H."/>
        </authorList>
    </citation>
    <scope>NUCLEOTIDE SEQUENCE</scope>
</reference>
<proteinExistence type="predicted"/>
<feature type="non-terminal residue" evidence="1">
    <location>
        <position position="132"/>
    </location>
</feature>
<sequence>MASSLESSARKLQEKLAYIQRNCGHGVSADEECEIIGECLGLFGEVIESIPDTIGTEVYEPMNAYVAEQLDVFGLYITDKIFNAGDLFKTRFKHFVHVLKLQIMRRELRLDGNIKLEWKENELGADGEVVGG</sequence>
<dbReference type="Proteomes" id="UP000019763">
    <property type="component" value="Unassembled WGS sequence"/>
</dbReference>
<name>A0A023B6B4_GRENI</name>
<evidence type="ECO:0000313" key="1">
    <source>
        <dbReference type="EMBL" id="EZG65938.1"/>
    </source>
</evidence>
<evidence type="ECO:0000313" key="2">
    <source>
        <dbReference type="Proteomes" id="UP000019763"/>
    </source>
</evidence>
<protein>
    <submittedName>
        <fullName evidence="1">Uncharacterized protein</fullName>
    </submittedName>
</protein>
<accession>A0A023B6B4</accession>
<dbReference type="EMBL" id="AFNH02000608">
    <property type="protein sequence ID" value="EZG65938.1"/>
    <property type="molecule type" value="Genomic_DNA"/>
</dbReference>
<dbReference type="AlphaFoldDB" id="A0A023B6B4"/>
<dbReference type="RefSeq" id="XP_011134016.1">
    <property type="nucleotide sequence ID" value="XM_011135714.1"/>
</dbReference>
<keyword evidence="2" id="KW-1185">Reference proteome</keyword>
<comment type="caution">
    <text evidence="1">The sequence shown here is derived from an EMBL/GenBank/DDBJ whole genome shotgun (WGS) entry which is preliminary data.</text>
</comment>